<proteinExistence type="predicted"/>
<feature type="transmembrane region" description="Helical" evidence="1">
    <location>
        <begin position="93"/>
        <end position="116"/>
    </location>
</feature>
<dbReference type="FunFam" id="3.30.70.270:FF:000001">
    <property type="entry name" value="Diguanylate cyclase domain protein"/>
    <property type="match status" value="1"/>
</dbReference>
<dbReference type="InterPro" id="IPR029787">
    <property type="entry name" value="Nucleotide_cyclase"/>
</dbReference>
<dbReference type="InterPro" id="IPR000160">
    <property type="entry name" value="GGDEF_dom"/>
</dbReference>
<dbReference type="PROSITE" id="PS50887">
    <property type="entry name" value="GGDEF"/>
    <property type="match status" value="1"/>
</dbReference>
<feature type="transmembrane region" description="Helical" evidence="1">
    <location>
        <begin position="21"/>
        <end position="41"/>
    </location>
</feature>
<dbReference type="GO" id="GO:0052621">
    <property type="term" value="F:diguanylate cyclase activity"/>
    <property type="evidence" value="ECO:0007669"/>
    <property type="project" value="TreeGrafter"/>
</dbReference>
<dbReference type="NCBIfam" id="TIGR00254">
    <property type="entry name" value="GGDEF"/>
    <property type="match status" value="1"/>
</dbReference>
<evidence type="ECO:0000259" key="2">
    <source>
        <dbReference type="PROSITE" id="PS50887"/>
    </source>
</evidence>
<keyword evidence="4" id="KW-1185">Reference proteome</keyword>
<protein>
    <submittedName>
        <fullName evidence="3">GGDEF domain-containing protein</fullName>
    </submittedName>
</protein>
<dbReference type="RefSeq" id="WP_126295913.1">
    <property type="nucleotide sequence ID" value="NZ_RXNR01000079.1"/>
</dbReference>
<dbReference type="CDD" id="cd01949">
    <property type="entry name" value="GGDEF"/>
    <property type="match status" value="1"/>
</dbReference>
<dbReference type="GO" id="GO:0005886">
    <property type="term" value="C:plasma membrane"/>
    <property type="evidence" value="ECO:0007669"/>
    <property type="project" value="TreeGrafter"/>
</dbReference>
<organism evidence="3 4">
    <name type="scientific">Lysinibacillus telephonicus</name>
    <dbReference type="NCBI Taxonomy" id="1714840"/>
    <lineage>
        <taxon>Bacteria</taxon>
        <taxon>Bacillati</taxon>
        <taxon>Bacillota</taxon>
        <taxon>Bacilli</taxon>
        <taxon>Bacillales</taxon>
        <taxon>Bacillaceae</taxon>
        <taxon>Lysinibacillus</taxon>
    </lineage>
</organism>
<gene>
    <name evidence="3" type="ORF">EKG35_17890</name>
</gene>
<sequence>MNNDMENDSLLMKIEILKHNLQKISLINKIFTILIVVLFLNMNILSNISFFNFNSSNSLRLIHYLIFLIFNLFIFYLLDIRKIHVTKENIKKVDIFVSAYVTLFISIGACISFANYDIYNPLLIYTLTLFVCSSFLVLKTIQVTVPISISSSILLIGLYLQNGIDSNFKLQLIYLLSLAPITYFISRSFYYSFERSIKFQIELMKEARLSRNLTKKLREANRKLELQVSLDPLTNLYNRRGYNEYLKDLQLRVKEKPYNLSVIMVDVDCFKLYNDTYGHTQGDSVLVKIGQLLYDIADEFSCFSSRWGGEEFVLLLVNQTVETTENICSKIRKKVNKLKIDHCSSHINEFVTVSIGACTMEITNPGHITDCINEADDALYYVKHNGRNSYEHRYGVHVV</sequence>
<dbReference type="PANTHER" id="PTHR45138">
    <property type="entry name" value="REGULATORY COMPONENTS OF SENSORY TRANSDUCTION SYSTEM"/>
    <property type="match status" value="1"/>
</dbReference>
<dbReference type="AlphaFoldDB" id="A0A431UFW6"/>
<feature type="transmembrane region" description="Helical" evidence="1">
    <location>
        <begin position="172"/>
        <end position="190"/>
    </location>
</feature>
<dbReference type="Pfam" id="PF00990">
    <property type="entry name" value="GGDEF"/>
    <property type="match status" value="1"/>
</dbReference>
<dbReference type="OrthoDB" id="9759607at2"/>
<dbReference type="SMART" id="SM00267">
    <property type="entry name" value="GGDEF"/>
    <property type="match status" value="1"/>
</dbReference>
<dbReference type="PANTHER" id="PTHR45138:SF9">
    <property type="entry name" value="DIGUANYLATE CYCLASE DGCM-RELATED"/>
    <property type="match status" value="1"/>
</dbReference>
<feature type="transmembrane region" description="Helical" evidence="1">
    <location>
        <begin position="122"/>
        <end position="138"/>
    </location>
</feature>
<dbReference type="GO" id="GO:0043709">
    <property type="term" value="P:cell adhesion involved in single-species biofilm formation"/>
    <property type="evidence" value="ECO:0007669"/>
    <property type="project" value="TreeGrafter"/>
</dbReference>
<keyword evidence="1" id="KW-0812">Transmembrane</keyword>
<evidence type="ECO:0000256" key="1">
    <source>
        <dbReference type="SAM" id="Phobius"/>
    </source>
</evidence>
<dbReference type="EMBL" id="RXNR01000079">
    <property type="protein sequence ID" value="RTQ88298.1"/>
    <property type="molecule type" value="Genomic_DNA"/>
</dbReference>
<dbReference type="InterPro" id="IPR043128">
    <property type="entry name" value="Rev_trsase/Diguanyl_cyclase"/>
</dbReference>
<feature type="domain" description="GGDEF" evidence="2">
    <location>
        <begin position="258"/>
        <end position="395"/>
    </location>
</feature>
<keyword evidence="1" id="KW-0472">Membrane</keyword>
<comment type="caution">
    <text evidence="3">The sequence shown here is derived from an EMBL/GenBank/DDBJ whole genome shotgun (WGS) entry which is preliminary data.</text>
</comment>
<evidence type="ECO:0000313" key="4">
    <source>
        <dbReference type="Proteomes" id="UP000276349"/>
    </source>
</evidence>
<evidence type="ECO:0000313" key="3">
    <source>
        <dbReference type="EMBL" id="RTQ88298.1"/>
    </source>
</evidence>
<feature type="transmembrane region" description="Helical" evidence="1">
    <location>
        <begin position="143"/>
        <end position="160"/>
    </location>
</feature>
<dbReference type="Proteomes" id="UP000276349">
    <property type="component" value="Unassembled WGS sequence"/>
</dbReference>
<reference evidence="3 4" key="1">
    <citation type="submission" date="2018-12" db="EMBL/GenBank/DDBJ databases">
        <authorList>
            <person name="Yu L."/>
        </authorList>
    </citation>
    <scope>NUCLEOTIDE SEQUENCE [LARGE SCALE GENOMIC DNA]</scope>
    <source>
        <strain evidence="3 4">S5H2222</strain>
    </source>
</reference>
<keyword evidence="1" id="KW-1133">Transmembrane helix</keyword>
<dbReference type="Gene3D" id="3.30.70.270">
    <property type="match status" value="1"/>
</dbReference>
<feature type="transmembrane region" description="Helical" evidence="1">
    <location>
        <begin position="61"/>
        <end position="81"/>
    </location>
</feature>
<name>A0A431UFW6_9BACI</name>
<dbReference type="GO" id="GO:1902201">
    <property type="term" value="P:negative regulation of bacterial-type flagellum-dependent cell motility"/>
    <property type="evidence" value="ECO:0007669"/>
    <property type="project" value="TreeGrafter"/>
</dbReference>
<accession>A0A431UFW6</accession>
<dbReference type="InterPro" id="IPR050469">
    <property type="entry name" value="Diguanylate_Cyclase"/>
</dbReference>
<dbReference type="SUPFAM" id="SSF55073">
    <property type="entry name" value="Nucleotide cyclase"/>
    <property type="match status" value="1"/>
</dbReference>